<evidence type="ECO:0000256" key="8">
    <source>
        <dbReference type="ARBA" id="ARBA00022840"/>
    </source>
</evidence>
<dbReference type="InterPro" id="IPR036412">
    <property type="entry name" value="HAD-like_sf"/>
</dbReference>
<evidence type="ECO:0000256" key="10">
    <source>
        <dbReference type="ARBA" id="ARBA00057735"/>
    </source>
</evidence>
<evidence type="ECO:0000256" key="3">
    <source>
        <dbReference type="ARBA" id="ARBA00017144"/>
    </source>
</evidence>
<dbReference type="PROSITE" id="PS01331">
    <property type="entry name" value="THYMIDYLATE_KINASE"/>
    <property type="match status" value="1"/>
</dbReference>
<comment type="function">
    <text evidence="10 11">Phosphorylation of dTMP to form dTDP in both de novo and salvage pathways of dTTP synthesis.</text>
</comment>
<dbReference type="GO" id="GO:0006235">
    <property type="term" value="P:dTTP biosynthetic process"/>
    <property type="evidence" value="ECO:0007669"/>
    <property type="project" value="UniProtKB-UniRule"/>
</dbReference>
<dbReference type="CDD" id="cd01672">
    <property type="entry name" value="TMPK"/>
    <property type="match status" value="1"/>
</dbReference>
<proteinExistence type="inferred from homology"/>
<dbReference type="Pfam" id="PF02223">
    <property type="entry name" value="Thymidylate_kin"/>
    <property type="match status" value="1"/>
</dbReference>
<dbReference type="Proteomes" id="UP000654279">
    <property type="component" value="Unassembled WGS sequence"/>
</dbReference>
<dbReference type="FunFam" id="3.40.50.300:FF:000225">
    <property type="entry name" value="Thymidylate kinase"/>
    <property type="match status" value="1"/>
</dbReference>
<feature type="binding site" evidence="11">
    <location>
        <begin position="226"/>
        <end position="233"/>
    </location>
    <ligand>
        <name>ATP</name>
        <dbReference type="ChEBI" id="CHEBI:30616"/>
    </ligand>
</feature>
<comment type="caution">
    <text evidence="13">The sequence shown here is derived from an EMBL/GenBank/DDBJ whole genome shotgun (WGS) entry which is preliminary data.</text>
</comment>
<dbReference type="HAMAP" id="MF_00165">
    <property type="entry name" value="Thymidylate_kinase"/>
    <property type="match status" value="1"/>
</dbReference>
<dbReference type="InterPro" id="IPR027417">
    <property type="entry name" value="P-loop_NTPase"/>
</dbReference>
<keyword evidence="6 11" id="KW-0547">Nucleotide-binding</keyword>
<gene>
    <name evidence="11" type="primary">tmk</name>
    <name evidence="13" type="ORF">H8699_04760</name>
</gene>
<name>A0A926D0I6_9FIRM</name>
<dbReference type="PANTHER" id="PTHR43434:SF20">
    <property type="entry name" value="5'-NUCLEOTIDASE"/>
    <property type="match status" value="1"/>
</dbReference>
<dbReference type="SFLD" id="SFLDS00003">
    <property type="entry name" value="Haloacid_Dehalogenase"/>
    <property type="match status" value="1"/>
</dbReference>
<evidence type="ECO:0000313" key="13">
    <source>
        <dbReference type="EMBL" id="MBC8528749.1"/>
    </source>
</evidence>
<keyword evidence="8 11" id="KW-0067">ATP-binding</keyword>
<dbReference type="EMBL" id="JACRSO010000001">
    <property type="protein sequence ID" value="MBC8528749.1"/>
    <property type="molecule type" value="Genomic_DNA"/>
</dbReference>
<comment type="similarity">
    <text evidence="1 11">Belongs to the thymidylate kinase family.</text>
</comment>
<evidence type="ECO:0000256" key="2">
    <source>
        <dbReference type="ARBA" id="ARBA00012980"/>
    </source>
</evidence>
<dbReference type="EC" id="2.7.4.9" evidence="2 11"/>
<evidence type="ECO:0000313" key="14">
    <source>
        <dbReference type="Proteomes" id="UP000654279"/>
    </source>
</evidence>
<accession>A0A926D0I6</accession>
<dbReference type="GO" id="GO:0005524">
    <property type="term" value="F:ATP binding"/>
    <property type="evidence" value="ECO:0007669"/>
    <property type="project" value="UniProtKB-UniRule"/>
</dbReference>
<protein>
    <recommendedName>
        <fullName evidence="3 11">Thymidylate kinase</fullName>
        <ecNumber evidence="2 11">2.7.4.9</ecNumber>
    </recommendedName>
    <alternativeName>
        <fullName evidence="11">dTMP kinase</fullName>
    </alternativeName>
</protein>
<evidence type="ECO:0000256" key="9">
    <source>
        <dbReference type="ARBA" id="ARBA00048743"/>
    </source>
</evidence>
<dbReference type="SFLD" id="SFLDG01129">
    <property type="entry name" value="C1.5:_HAD__Beta-PGM__Phosphata"/>
    <property type="match status" value="1"/>
</dbReference>
<keyword evidence="5 11" id="KW-0545">Nucleotide biosynthesis</keyword>
<organism evidence="13 14">
    <name type="scientific">Luoshenia tenuis</name>
    <dbReference type="NCBI Taxonomy" id="2763654"/>
    <lineage>
        <taxon>Bacteria</taxon>
        <taxon>Bacillati</taxon>
        <taxon>Bacillota</taxon>
        <taxon>Clostridia</taxon>
        <taxon>Christensenellales</taxon>
        <taxon>Christensenellaceae</taxon>
        <taxon>Luoshenia</taxon>
    </lineage>
</organism>
<dbReference type="PANTHER" id="PTHR43434">
    <property type="entry name" value="PHOSPHOGLYCOLATE PHOSPHATASE"/>
    <property type="match status" value="1"/>
</dbReference>
<evidence type="ECO:0000256" key="4">
    <source>
        <dbReference type="ARBA" id="ARBA00022679"/>
    </source>
</evidence>
<evidence type="ECO:0000256" key="11">
    <source>
        <dbReference type="HAMAP-Rule" id="MF_00165"/>
    </source>
</evidence>
<dbReference type="Gene3D" id="3.40.50.1000">
    <property type="entry name" value="HAD superfamily/HAD-like"/>
    <property type="match status" value="1"/>
</dbReference>
<comment type="catalytic activity">
    <reaction evidence="9 11">
        <text>dTMP + ATP = dTDP + ADP</text>
        <dbReference type="Rhea" id="RHEA:13517"/>
        <dbReference type="ChEBI" id="CHEBI:30616"/>
        <dbReference type="ChEBI" id="CHEBI:58369"/>
        <dbReference type="ChEBI" id="CHEBI:63528"/>
        <dbReference type="ChEBI" id="CHEBI:456216"/>
        <dbReference type="EC" id="2.7.4.9"/>
    </reaction>
</comment>
<evidence type="ECO:0000256" key="6">
    <source>
        <dbReference type="ARBA" id="ARBA00022741"/>
    </source>
</evidence>
<dbReference type="GO" id="GO:0005829">
    <property type="term" value="C:cytosol"/>
    <property type="evidence" value="ECO:0007669"/>
    <property type="project" value="TreeGrafter"/>
</dbReference>
<feature type="domain" description="Thymidylate kinase-like" evidence="12">
    <location>
        <begin position="224"/>
        <end position="413"/>
    </location>
</feature>
<evidence type="ECO:0000256" key="5">
    <source>
        <dbReference type="ARBA" id="ARBA00022727"/>
    </source>
</evidence>
<dbReference type="InterPro" id="IPR018095">
    <property type="entry name" value="Thymidylate_kin_CS"/>
</dbReference>
<dbReference type="InterPro" id="IPR041492">
    <property type="entry name" value="HAD_2"/>
</dbReference>
<dbReference type="Pfam" id="PF13419">
    <property type="entry name" value="HAD_2"/>
    <property type="match status" value="1"/>
</dbReference>
<evidence type="ECO:0000256" key="7">
    <source>
        <dbReference type="ARBA" id="ARBA00022777"/>
    </source>
</evidence>
<dbReference type="Gene3D" id="3.40.50.300">
    <property type="entry name" value="P-loop containing nucleotide triphosphate hydrolases"/>
    <property type="match status" value="1"/>
</dbReference>
<dbReference type="SUPFAM" id="SSF52540">
    <property type="entry name" value="P-loop containing nucleoside triphosphate hydrolases"/>
    <property type="match status" value="1"/>
</dbReference>
<dbReference type="AlphaFoldDB" id="A0A926D0I6"/>
<keyword evidence="7 11" id="KW-0418">Kinase</keyword>
<dbReference type="GO" id="GO:0006233">
    <property type="term" value="P:dTDP biosynthetic process"/>
    <property type="evidence" value="ECO:0007669"/>
    <property type="project" value="InterPro"/>
</dbReference>
<evidence type="ECO:0000256" key="1">
    <source>
        <dbReference type="ARBA" id="ARBA00009776"/>
    </source>
</evidence>
<dbReference type="SUPFAM" id="SSF56784">
    <property type="entry name" value="HAD-like"/>
    <property type="match status" value="1"/>
</dbReference>
<dbReference type="Gene3D" id="1.10.150.240">
    <property type="entry name" value="Putative phosphatase, domain 2"/>
    <property type="match status" value="1"/>
</dbReference>
<keyword evidence="4 11" id="KW-0808">Transferase</keyword>
<evidence type="ECO:0000259" key="12">
    <source>
        <dbReference type="Pfam" id="PF02223"/>
    </source>
</evidence>
<dbReference type="InterPro" id="IPR039430">
    <property type="entry name" value="Thymidylate_kin-like_dom"/>
</dbReference>
<dbReference type="InterPro" id="IPR023198">
    <property type="entry name" value="PGP-like_dom2"/>
</dbReference>
<dbReference type="GO" id="GO:0004798">
    <property type="term" value="F:dTMP kinase activity"/>
    <property type="evidence" value="ECO:0007669"/>
    <property type="project" value="UniProtKB-UniRule"/>
</dbReference>
<dbReference type="GO" id="GO:0004713">
    <property type="term" value="F:protein tyrosine kinase activity"/>
    <property type="evidence" value="ECO:0007669"/>
    <property type="project" value="TreeGrafter"/>
</dbReference>
<dbReference type="InterPro" id="IPR023214">
    <property type="entry name" value="HAD_sf"/>
</dbReference>
<dbReference type="InterPro" id="IPR018094">
    <property type="entry name" value="Thymidylate_kinase"/>
</dbReference>
<keyword evidence="14" id="KW-1185">Reference proteome</keyword>
<dbReference type="NCBIfam" id="TIGR00041">
    <property type="entry name" value="DTMP_kinase"/>
    <property type="match status" value="1"/>
</dbReference>
<dbReference type="InterPro" id="IPR050155">
    <property type="entry name" value="HAD-like_hydrolase_sf"/>
</dbReference>
<sequence>MRVPFDTVLFDLDGTLSDSKEGIIHSILYALDKLYIKEDNPRKLEAFVGPALRDSFRRYYGMEGEQLEQVVKLYREYFVPKGMFENELYPGIREMLAELKEAGVRIILCTAKPEIYARQILEHFDILRYFDYVKGASLDASLGKKRDIIRCVLDQGWVTGRCAMVGDRRDDLQGARDNEIPGLGVRWGYGLPGEMEGCDPTTIFERVEDLKRFLLGQRGYFITFEGQDGAGKTTQMKRLQQALEERGYCVRMTREPGGCPISEQIREILLNIGNDEMDGVCEAYLYAAARAQHVRQVIVPALMRGEIVLCDRFIDSSLAYQGAGRGLGVERVAQINREAIGEWMPDLTLYFSLDPESGMQRNATGGKTLDRMEAAGEDFRARVRAGFMELAKGQPGRIRVVDADRSLEDVWQQVLSAVQEYLHLSRT</sequence>
<reference evidence="13" key="1">
    <citation type="submission" date="2020-08" db="EMBL/GenBank/DDBJ databases">
        <title>Genome public.</title>
        <authorList>
            <person name="Liu C."/>
            <person name="Sun Q."/>
        </authorList>
    </citation>
    <scope>NUCLEOTIDE SEQUENCE</scope>
    <source>
        <strain evidence="13">NSJ-44</strain>
    </source>
</reference>